<proteinExistence type="predicted"/>
<evidence type="ECO:0000313" key="1">
    <source>
        <dbReference type="EMBL" id="RLV58777.1"/>
    </source>
</evidence>
<organism evidence="1 2">
    <name type="scientific">Parashewanella curva</name>
    <dbReference type="NCBI Taxonomy" id="2338552"/>
    <lineage>
        <taxon>Bacteria</taxon>
        <taxon>Pseudomonadati</taxon>
        <taxon>Pseudomonadota</taxon>
        <taxon>Gammaproteobacteria</taxon>
        <taxon>Alteromonadales</taxon>
        <taxon>Shewanellaceae</taxon>
        <taxon>Parashewanella</taxon>
    </lineage>
</organism>
<dbReference type="RefSeq" id="WP_121839937.1">
    <property type="nucleotide sequence ID" value="NZ_ML014805.1"/>
</dbReference>
<dbReference type="InterPro" id="IPR008878">
    <property type="entry name" value="Transposase_IS66_Orf2"/>
</dbReference>
<dbReference type="AlphaFoldDB" id="A0A3L8PTN8"/>
<protein>
    <recommendedName>
        <fullName evidence="3">Transposase</fullName>
    </recommendedName>
</protein>
<keyword evidence="2" id="KW-1185">Reference proteome</keyword>
<evidence type="ECO:0008006" key="3">
    <source>
        <dbReference type="Google" id="ProtNLM"/>
    </source>
</evidence>
<dbReference type="EMBL" id="QZEI01000056">
    <property type="protein sequence ID" value="RLV58777.1"/>
    <property type="molecule type" value="Genomic_DNA"/>
</dbReference>
<evidence type="ECO:0000313" key="2">
    <source>
        <dbReference type="Proteomes" id="UP000281474"/>
    </source>
</evidence>
<reference evidence="1 2" key="1">
    <citation type="submission" date="2018-09" db="EMBL/GenBank/DDBJ databases">
        <title>Phylogeny of the Shewanellaceae, and recommendation for two new genera, Pseudoshewanella and Parashewanella.</title>
        <authorList>
            <person name="Wang G."/>
        </authorList>
    </citation>
    <scope>NUCLEOTIDE SEQUENCE [LARGE SCALE GENOMIC DNA]</scope>
    <source>
        <strain evidence="1 2">C51</strain>
    </source>
</reference>
<sequence length="44" mass="5039">MKMFCGASEIYLYRQPVDFRNAINGLSQIVESQMNLSPIIPFCI</sequence>
<dbReference type="OrthoDB" id="4956084at2"/>
<name>A0A3L8PTN8_9GAMM</name>
<dbReference type="Pfam" id="PF05717">
    <property type="entry name" value="TnpB_IS66"/>
    <property type="match status" value="1"/>
</dbReference>
<comment type="caution">
    <text evidence="1">The sequence shown here is derived from an EMBL/GenBank/DDBJ whole genome shotgun (WGS) entry which is preliminary data.</text>
</comment>
<dbReference type="Proteomes" id="UP000281474">
    <property type="component" value="Unassembled WGS sequence"/>
</dbReference>
<gene>
    <name evidence="1" type="ORF">D5018_15635</name>
</gene>
<accession>A0A3L8PTN8</accession>